<dbReference type="PATRIC" id="fig|797209.4.peg.4182"/>
<comment type="caution">
    <text evidence="1">The sequence shown here is derived from an EMBL/GenBank/DDBJ whole genome shotgun (WGS) entry which is preliminary data.</text>
</comment>
<accession>E7QZQ6</accession>
<protein>
    <submittedName>
        <fullName evidence="1">Uncharacterized protein</fullName>
    </submittedName>
</protein>
<dbReference type="EMBL" id="AEMG01000029">
    <property type="protein sequence ID" value="EFW90177.1"/>
    <property type="molecule type" value="Genomic_DNA"/>
</dbReference>
<dbReference type="Proteomes" id="UP000003751">
    <property type="component" value="Unassembled WGS sequence"/>
</dbReference>
<dbReference type="AlphaFoldDB" id="E7QZQ6"/>
<evidence type="ECO:0000313" key="2">
    <source>
        <dbReference type="Proteomes" id="UP000003751"/>
    </source>
</evidence>
<proteinExistence type="predicted"/>
<gene>
    <name evidence="1" type="ORF">ZOD2009_21327</name>
</gene>
<organism evidence="1 2">
    <name type="scientific">Haladaptatus paucihalophilus DX253</name>
    <dbReference type="NCBI Taxonomy" id="797209"/>
    <lineage>
        <taxon>Archaea</taxon>
        <taxon>Methanobacteriati</taxon>
        <taxon>Methanobacteriota</taxon>
        <taxon>Stenosarchaea group</taxon>
        <taxon>Halobacteria</taxon>
        <taxon>Halobacteriales</taxon>
        <taxon>Haladaptataceae</taxon>
        <taxon>Haladaptatus</taxon>
    </lineage>
</organism>
<name>E7QZQ6_HALPU</name>
<evidence type="ECO:0000313" key="1">
    <source>
        <dbReference type="EMBL" id="EFW90177.1"/>
    </source>
</evidence>
<sequence length="60" mass="6926">MFKSNLEIIRPTSVFETIVSFRVIGGRQGDEDGWKRCRTRTFTAETEESIRLADLQKHPA</sequence>
<reference evidence="1 2" key="1">
    <citation type="journal article" date="2014" name="ISME J.">
        <title>Trehalose/2-sulfotrehalose biosynthesis and glycine-betaine uptake are widely spread mechanisms for osmoadaptation in the Halobacteriales.</title>
        <authorList>
            <person name="Youssef N.H."/>
            <person name="Savage-Ashlock K.N."/>
            <person name="McCully A.L."/>
            <person name="Luedtke B."/>
            <person name="Shaw E.I."/>
            <person name="Hoff W.D."/>
            <person name="Elshahed M.S."/>
        </authorList>
    </citation>
    <scope>NUCLEOTIDE SEQUENCE [LARGE SCALE GENOMIC DNA]</scope>
    <source>
        <strain evidence="1 2">DX253</strain>
    </source>
</reference>